<feature type="non-terminal residue" evidence="1">
    <location>
        <position position="1"/>
    </location>
</feature>
<keyword evidence="2" id="KW-1185">Reference proteome</keyword>
<organism evidence="1 2">
    <name type="scientific">Eurystomus gularis</name>
    <dbReference type="NCBI Taxonomy" id="325343"/>
    <lineage>
        <taxon>Eukaryota</taxon>
        <taxon>Metazoa</taxon>
        <taxon>Chordata</taxon>
        <taxon>Craniata</taxon>
        <taxon>Vertebrata</taxon>
        <taxon>Euteleostomi</taxon>
        <taxon>Archelosauria</taxon>
        <taxon>Archosauria</taxon>
        <taxon>Dinosauria</taxon>
        <taxon>Saurischia</taxon>
        <taxon>Theropoda</taxon>
        <taxon>Coelurosauria</taxon>
        <taxon>Aves</taxon>
        <taxon>Neognathae</taxon>
        <taxon>Neoaves</taxon>
        <taxon>Telluraves</taxon>
        <taxon>Coraciimorphae</taxon>
        <taxon>Coraciiformes</taxon>
        <taxon>Coraciidae</taxon>
        <taxon>Eurystomus</taxon>
    </lineage>
</organism>
<dbReference type="EMBL" id="VZZY01010358">
    <property type="protein sequence ID" value="NXW58502.1"/>
    <property type="molecule type" value="Genomic_DNA"/>
</dbReference>
<evidence type="ECO:0000313" key="2">
    <source>
        <dbReference type="Proteomes" id="UP000541249"/>
    </source>
</evidence>
<sequence>IMTERLTRACSINPRQRGFIRASGCSKNLKLLQLIVRHAKREHCELGVVFVDIAKAFDTVSHKHMVQRRVDPQIIQLVQEFYRNINTYIC</sequence>
<feature type="non-terminal residue" evidence="1">
    <location>
        <position position="90"/>
    </location>
</feature>
<comment type="caution">
    <text evidence="1">The sequence shown here is derived from an EMBL/GenBank/DDBJ whole genome shotgun (WGS) entry which is preliminary data.</text>
</comment>
<dbReference type="OrthoDB" id="10063195at2759"/>
<proteinExistence type="predicted"/>
<name>A0A7L4DAE9_9AVES</name>
<protein>
    <submittedName>
        <fullName evidence="1">POLR protein</fullName>
    </submittedName>
</protein>
<accession>A0A7L4DAE9</accession>
<dbReference type="Proteomes" id="UP000541249">
    <property type="component" value="Unassembled WGS sequence"/>
</dbReference>
<reference evidence="1 2" key="1">
    <citation type="submission" date="2019-09" db="EMBL/GenBank/DDBJ databases">
        <title>Bird 10,000 Genomes (B10K) Project - Family phase.</title>
        <authorList>
            <person name="Zhang G."/>
        </authorList>
    </citation>
    <scope>NUCLEOTIDE SEQUENCE [LARGE SCALE GENOMIC DNA]</scope>
    <source>
        <strain evidence="1">B10K-DU-002-51</strain>
        <tissue evidence="1">Muscle</tissue>
    </source>
</reference>
<gene>
    <name evidence="1" type="primary">Pol_1</name>
    <name evidence="1" type="ORF">EURGUL_R14906</name>
</gene>
<dbReference type="AlphaFoldDB" id="A0A7L4DAE9"/>
<evidence type="ECO:0000313" key="1">
    <source>
        <dbReference type="EMBL" id="NXW58502.1"/>
    </source>
</evidence>